<dbReference type="Proteomes" id="UP000737391">
    <property type="component" value="Unassembled WGS sequence"/>
</dbReference>
<evidence type="ECO:0000313" key="6">
    <source>
        <dbReference type="Proteomes" id="UP000737391"/>
    </source>
</evidence>
<reference evidence="5" key="1">
    <citation type="submission" date="2020-01" db="EMBL/GenBank/DDBJ databases">
        <title>Identification and distribution of gene clusters putatively required for synthesis of sphingolipid metabolism inhibitors in phylogenetically diverse species of the filamentous fungus Fusarium.</title>
        <authorList>
            <person name="Kim H.-S."/>
            <person name="Busman M."/>
            <person name="Brown D.W."/>
            <person name="Divon H."/>
            <person name="Uhlig S."/>
            <person name="Proctor R.H."/>
        </authorList>
    </citation>
    <scope>NUCLEOTIDE SEQUENCE</scope>
    <source>
        <strain evidence="5">NRRL 31653</strain>
    </source>
</reference>
<dbReference type="Gene3D" id="1.10.630.10">
    <property type="entry name" value="Cytochrome P450"/>
    <property type="match status" value="1"/>
</dbReference>
<dbReference type="GO" id="GO:0004497">
    <property type="term" value="F:monooxygenase activity"/>
    <property type="evidence" value="ECO:0007669"/>
    <property type="project" value="InterPro"/>
</dbReference>
<dbReference type="GO" id="GO:0020037">
    <property type="term" value="F:heme binding"/>
    <property type="evidence" value="ECO:0007669"/>
    <property type="project" value="InterPro"/>
</dbReference>
<proteinExistence type="inferred from homology"/>
<dbReference type="Pfam" id="PF00067">
    <property type="entry name" value="p450"/>
    <property type="match status" value="1"/>
</dbReference>
<keyword evidence="3" id="KW-0560">Oxidoreductase</keyword>
<dbReference type="OrthoDB" id="408373at2759"/>
<comment type="caution">
    <text evidence="5">The sequence shown here is derived from an EMBL/GenBank/DDBJ whole genome shotgun (WGS) entry which is preliminary data.</text>
</comment>
<evidence type="ECO:0000313" key="5">
    <source>
        <dbReference type="EMBL" id="KAF4498053.1"/>
    </source>
</evidence>
<dbReference type="InterPro" id="IPR029058">
    <property type="entry name" value="AB_hydrolase_fold"/>
</dbReference>
<gene>
    <name evidence="5" type="ORF">FAGAP_5773</name>
</gene>
<dbReference type="PANTHER" id="PTHR46300">
    <property type="entry name" value="P450, PUTATIVE (EUROFUNG)-RELATED-RELATED"/>
    <property type="match status" value="1"/>
</dbReference>
<dbReference type="InterPro" id="IPR036396">
    <property type="entry name" value="Cyt_P450_sf"/>
</dbReference>
<dbReference type="GO" id="GO:0005506">
    <property type="term" value="F:iron ion binding"/>
    <property type="evidence" value="ECO:0007669"/>
    <property type="project" value="InterPro"/>
</dbReference>
<sequence length="367" mass="41536">MAHDLLPGFTRQFIKISNGVSIFVRTEIDPEKPLLLLLHGFPQTHVEYHRIVPFLLHHWLFLAQPDPFPENMIQGTDNGKHYLEHTLASWTRRKTLEDFDERALEEYRNAYCNKERIHSTCEDYRAGAFLDKVYDEKDVEEQNKIQAPILAVWGNTGVSAESLQNKSEGPLEIWQKYAENVCGKALECGHFIPEEDPEGLVEVLVLGMVDVHFLGHVGDDDGSHLDAQRLPVASDIASLPYIKAIGKEVLRWNISLPEIVHSLIEDDSFEGYNIPAGPNVIWNSWGVHMDASEYENPETFWPERFMNEDLDKPIKGHLAFGAVPGHPIPVGKPFEIGTEKPYEVRISVRGAAHAALIKKDCTEAANF</sequence>
<dbReference type="InterPro" id="IPR001128">
    <property type="entry name" value="Cyt_P450"/>
</dbReference>
<name>A0A9P5EEM9_9HYPO</name>
<evidence type="ECO:0000256" key="1">
    <source>
        <dbReference type="ARBA" id="ARBA00010617"/>
    </source>
</evidence>
<evidence type="ECO:0000256" key="3">
    <source>
        <dbReference type="ARBA" id="ARBA00023002"/>
    </source>
</evidence>
<dbReference type="Gene3D" id="3.40.50.1820">
    <property type="entry name" value="alpha/beta hydrolase"/>
    <property type="match status" value="2"/>
</dbReference>
<keyword evidence="4" id="KW-0408">Iron</keyword>
<evidence type="ECO:0000256" key="4">
    <source>
        <dbReference type="ARBA" id="ARBA00023004"/>
    </source>
</evidence>
<keyword evidence="2" id="KW-0479">Metal-binding</keyword>
<keyword evidence="6" id="KW-1185">Reference proteome</keyword>
<protein>
    <submittedName>
        <fullName evidence="5">Haloacetate dehalogenase H-1</fullName>
    </submittedName>
</protein>
<dbReference type="SUPFAM" id="SSF48264">
    <property type="entry name" value="Cytochrome P450"/>
    <property type="match status" value="1"/>
</dbReference>
<dbReference type="AlphaFoldDB" id="A0A9P5EEM9"/>
<comment type="similarity">
    <text evidence="1">Belongs to the cytochrome P450 family.</text>
</comment>
<dbReference type="InterPro" id="IPR050364">
    <property type="entry name" value="Cytochrome_P450_fung"/>
</dbReference>
<organism evidence="5 6">
    <name type="scientific">Fusarium agapanthi</name>
    <dbReference type="NCBI Taxonomy" id="1803897"/>
    <lineage>
        <taxon>Eukaryota</taxon>
        <taxon>Fungi</taxon>
        <taxon>Dikarya</taxon>
        <taxon>Ascomycota</taxon>
        <taxon>Pezizomycotina</taxon>
        <taxon>Sordariomycetes</taxon>
        <taxon>Hypocreomycetidae</taxon>
        <taxon>Hypocreales</taxon>
        <taxon>Nectriaceae</taxon>
        <taxon>Fusarium</taxon>
        <taxon>Fusarium fujikuroi species complex</taxon>
    </lineage>
</organism>
<accession>A0A9P5EEM9</accession>
<dbReference type="EMBL" id="LUFC02000378">
    <property type="protein sequence ID" value="KAF4498053.1"/>
    <property type="molecule type" value="Genomic_DNA"/>
</dbReference>
<dbReference type="GO" id="GO:0016705">
    <property type="term" value="F:oxidoreductase activity, acting on paired donors, with incorporation or reduction of molecular oxygen"/>
    <property type="evidence" value="ECO:0007669"/>
    <property type="project" value="InterPro"/>
</dbReference>
<dbReference type="PANTHER" id="PTHR46300:SF12">
    <property type="entry name" value="P450, PUTATIVE (EUROFUNG)-RELATED"/>
    <property type="match status" value="1"/>
</dbReference>
<dbReference type="SUPFAM" id="SSF53474">
    <property type="entry name" value="alpha/beta-Hydrolases"/>
    <property type="match status" value="2"/>
</dbReference>
<evidence type="ECO:0000256" key="2">
    <source>
        <dbReference type="ARBA" id="ARBA00022723"/>
    </source>
</evidence>